<keyword evidence="2" id="KW-1185">Reference proteome</keyword>
<name>A0A397JIL5_9GLOM</name>
<evidence type="ECO:0000313" key="2">
    <source>
        <dbReference type="Proteomes" id="UP000266861"/>
    </source>
</evidence>
<proteinExistence type="predicted"/>
<dbReference type="Proteomes" id="UP000266861">
    <property type="component" value="Unassembled WGS sequence"/>
</dbReference>
<evidence type="ECO:0000313" key="1">
    <source>
        <dbReference type="EMBL" id="RHZ85816.1"/>
    </source>
</evidence>
<dbReference type="AlphaFoldDB" id="A0A397JIL5"/>
<sequence length="71" mass="8230">MAILRKFDDHLTIHLRTGDNAITIGFYDITKDSETYKYIMVLDHLKDGNPGMLKFYSLLNVEIQEIILANK</sequence>
<comment type="caution">
    <text evidence="1">The sequence shown here is derived from an EMBL/GenBank/DDBJ whole genome shotgun (WGS) entry which is preliminary data.</text>
</comment>
<accession>A0A397JIL5</accession>
<protein>
    <submittedName>
        <fullName evidence="1">Uncharacterized protein</fullName>
    </submittedName>
</protein>
<organism evidence="1 2">
    <name type="scientific">Diversispora epigaea</name>
    <dbReference type="NCBI Taxonomy" id="1348612"/>
    <lineage>
        <taxon>Eukaryota</taxon>
        <taxon>Fungi</taxon>
        <taxon>Fungi incertae sedis</taxon>
        <taxon>Mucoromycota</taxon>
        <taxon>Glomeromycotina</taxon>
        <taxon>Glomeromycetes</taxon>
        <taxon>Diversisporales</taxon>
        <taxon>Diversisporaceae</taxon>
        <taxon>Diversispora</taxon>
    </lineage>
</organism>
<dbReference type="OrthoDB" id="1668230at2759"/>
<gene>
    <name evidence="1" type="ORF">Glove_60g101</name>
</gene>
<reference evidence="1 2" key="1">
    <citation type="submission" date="2018-08" db="EMBL/GenBank/DDBJ databases">
        <title>Genome and evolution of the arbuscular mycorrhizal fungus Diversispora epigaea (formerly Glomus versiforme) and its bacterial endosymbionts.</title>
        <authorList>
            <person name="Sun X."/>
            <person name="Fei Z."/>
            <person name="Harrison M."/>
        </authorList>
    </citation>
    <scope>NUCLEOTIDE SEQUENCE [LARGE SCALE GENOMIC DNA]</scope>
    <source>
        <strain evidence="1 2">IT104</strain>
    </source>
</reference>
<dbReference type="EMBL" id="PQFF01000057">
    <property type="protein sequence ID" value="RHZ85816.1"/>
    <property type="molecule type" value="Genomic_DNA"/>
</dbReference>